<dbReference type="FunFam" id="3.30.565.10:FF:000003">
    <property type="entry name" value="DNA mismatch repair endonuclease MutL"/>
    <property type="match status" value="1"/>
</dbReference>
<dbReference type="GO" id="GO:0005524">
    <property type="term" value="F:ATP binding"/>
    <property type="evidence" value="ECO:0007669"/>
    <property type="project" value="InterPro"/>
</dbReference>
<dbReference type="Pfam" id="PF08676">
    <property type="entry name" value="MutL_C"/>
    <property type="match status" value="1"/>
</dbReference>
<dbReference type="InterPro" id="IPR038973">
    <property type="entry name" value="MutL/Mlh/Pms-like"/>
</dbReference>
<keyword evidence="4 5" id="KW-0234">DNA repair</keyword>
<feature type="domain" description="DNA mismatch repair protein S5" evidence="8">
    <location>
        <begin position="224"/>
        <end position="342"/>
    </location>
</feature>
<dbReference type="GO" id="GO:0030983">
    <property type="term" value="F:mismatched DNA binding"/>
    <property type="evidence" value="ECO:0007669"/>
    <property type="project" value="InterPro"/>
</dbReference>
<dbReference type="Gene3D" id="3.30.565.10">
    <property type="entry name" value="Histidine kinase-like ATPase, C-terminal domain"/>
    <property type="match status" value="1"/>
</dbReference>
<name>A0A1I6VAE7_9RHOB</name>
<feature type="compositionally biased region" description="Polar residues" evidence="6">
    <location>
        <begin position="367"/>
        <end position="384"/>
    </location>
</feature>
<keyword evidence="10" id="KW-1185">Reference proteome</keyword>
<proteinExistence type="inferred from homology"/>
<dbReference type="SMART" id="SM01340">
    <property type="entry name" value="DNA_mis_repair"/>
    <property type="match status" value="1"/>
</dbReference>
<dbReference type="InterPro" id="IPR037198">
    <property type="entry name" value="MutL_C_sf"/>
</dbReference>
<gene>
    <name evidence="5" type="primary">mutL</name>
    <name evidence="9" type="ORF">SAMN04488050_110150</name>
</gene>
<dbReference type="InterPro" id="IPR013507">
    <property type="entry name" value="DNA_mismatch_S5_2-like"/>
</dbReference>
<dbReference type="HAMAP" id="MF_00149">
    <property type="entry name" value="DNA_mis_repair"/>
    <property type="match status" value="1"/>
</dbReference>
<dbReference type="SUPFAM" id="SSF118116">
    <property type="entry name" value="DNA mismatch repair protein MutL"/>
    <property type="match status" value="1"/>
</dbReference>
<evidence type="ECO:0000313" key="9">
    <source>
        <dbReference type="EMBL" id="SFT10671.1"/>
    </source>
</evidence>
<dbReference type="PANTHER" id="PTHR10073">
    <property type="entry name" value="DNA MISMATCH REPAIR PROTEIN MLH, PMS, MUTL"/>
    <property type="match status" value="1"/>
</dbReference>
<comment type="similarity">
    <text evidence="1 5">Belongs to the DNA mismatch repair MutL/HexB family.</text>
</comment>
<dbReference type="InterPro" id="IPR002099">
    <property type="entry name" value="MutL/Mlh/PMS"/>
</dbReference>
<feature type="region of interest" description="Disordered" evidence="6">
    <location>
        <begin position="365"/>
        <end position="391"/>
    </location>
</feature>
<dbReference type="InterPro" id="IPR014721">
    <property type="entry name" value="Ribsml_uS5_D2-typ_fold_subgr"/>
</dbReference>
<dbReference type="InterPro" id="IPR020568">
    <property type="entry name" value="Ribosomal_Su5_D2-typ_SF"/>
</dbReference>
<evidence type="ECO:0000256" key="2">
    <source>
        <dbReference type="ARBA" id="ARBA00021975"/>
    </source>
</evidence>
<dbReference type="PANTHER" id="PTHR10073:SF12">
    <property type="entry name" value="DNA MISMATCH REPAIR PROTEIN MLH1"/>
    <property type="match status" value="1"/>
</dbReference>
<feature type="domain" description="MutL C-terminal dimerisation" evidence="7">
    <location>
        <begin position="475"/>
        <end position="618"/>
    </location>
</feature>
<dbReference type="InterPro" id="IPR014790">
    <property type="entry name" value="MutL_C"/>
</dbReference>
<dbReference type="SUPFAM" id="SSF55874">
    <property type="entry name" value="ATPase domain of HSP90 chaperone/DNA topoisomerase II/histidine kinase"/>
    <property type="match status" value="1"/>
</dbReference>
<dbReference type="STRING" id="311180.SAMN04488050_110150"/>
<dbReference type="SMART" id="SM00853">
    <property type="entry name" value="MutL_C"/>
    <property type="match status" value="1"/>
</dbReference>
<dbReference type="CDD" id="cd00782">
    <property type="entry name" value="MutL_Trans"/>
    <property type="match status" value="1"/>
</dbReference>
<dbReference type="InterPro" id="IPR042120">
    <property type="entry name" value="MutL_C_dimsub"/>
</dbReference>
<accession>A0A1I6VAE7</accession>
<evidence type="ECO:0000259" key="7">
    <source>
        <dbReference type="SMART" id="SM00853"/>
    </source>
</evidence>
<sequence length="661" mass="70636">MNTHSPNMRPVIRQLDEAAINRIAAGEVVERPASAVKELVENAIDAGATRVTVEIADGGKTLIRVSDDGCGMGPDELPLALSRHATSKIDGSDLLNIHSFGFRGEALPSLGAVGRLTIQSRVAGQDGAEIAVSGGQMGAVKPAALNPGTVVALRDLFFATPARLKFLRTDRAEMMSISDVMKRLAMAEPSVGFTLRDVSQGKDRVTFRADAVSGDLFDALRGRLAQVLGAEFTDNALAIDAERDGFRLTGYAALPTYSRGSSVAQHLFVNGRPVQDKLLFGALRGAYADYLSRDRHPAVALFVDCDPHLVDVNVHPAKSEVRFREPGLVRGLIVSALRHALADAGHRASSTVAAETLAALRPEMRPQVSSEGQMPLHQQPSRDSTFGAYGGGAPLGAAPAAAPHARVYQMDRPSAGARSAAYAAQAPDPNFVPAPPRVPPVQTQGFAEMQGGWSGRVVEDAAEAPEAAHLPLGAARGQVHENYIIAQTETGIVIVDQHAAHERLVYEKLKRQMAERGVAAQALLIPEIVELSQDDLSRILDIADDLGRMGLSVEPFGGSALAVRETPAILGEVNAEALIKDILDELSDYGSSQLVQEKLEAILSRVACHGSIRSGRRMRAEEMNALLREMEATPHSGQCNHGRPTYVELKLSDIERLFGRT</sequence>
<dbReference type="CDD" id="cd16926">
    <property type="entry name" value="HATPase_MutL-MLH-PMS-like"/>
    <property type="match status" value="1"/>
</dbReference>
<dbReference type="Pfam" id="PF13589">
    <property type="entry name" value="HATPase_c_3"/>
    <property type="match status" value="1"/>
</dbReference>
<keyword evidence="3 5" id="KW-0227">DNA damage</keyword>
<dbReference type="NCBIfam" id="NF000953">
    <property type="entry name" value="PRK00095.2-4"/>
    <property type="match status" value="1"/>
</dbReference>
<protein>
    <recommendedName>
        <fullName evidence="2 5">DNA mismatch repair protein MutL</fullName>
    </recommendedName>
</protein>
<organism evidence="9 10">
    <name type="scientific">Alloyangia pacifica</name>
    <dbReference type="NCBI Taxonomy" id="311180"/>
    <lineage>
        <taxon>Bacteria</taxon>
        <taxon>Pseudomonadati</taxon>
        <taxon>Pseudomonadota</taxon>
        <taxon>Alphaproteobacteria</taxon>
        <taxon>Rhodobacterales</taxon>
        <taxon>Roseobacteraceae</taxon>
        <taxon>Alloyangia</taxon>
    </lineage>
</organism>
<dbReference type="InterPro" id="IPR020667">
    <property type="entry name" value="DNA_mismatch_repair_MutL"/>
</dbReference>
<dbReference type="InterPro" id="IPR042121">
    <property type="entry name" value="MutL_C_regsub"/>
</dbReference>
<evidence type="ECO:0000256" key="5">
    <source>
        <dbReference type="HAMAP-Rule" id="MF_00149"/>
    </source>
</evidence>
<dbReference type="Gene3D" id="3.30.1370.100">
    <property type="entry name" value="MutL, C-terminal domain, regulatory subdomain"/>
    <property type="match status" value="1"/>
</dbReference>
<dbReference type="InterPro" id="IPR036890">
    <property type="entry name" value="HATPase_C_sf"/>
</dbReference>
<evidence type="ECO:0000256" key="4">
    <source>
        <dbReference type="ARBA" id="ARBA00023204"/>
    </source>
</evidence>
<evidence type="ECO:0000259" key="8">
    <source>
        <dbReference type="SMART" id="SM01340"/>
    </source>
</evidence>
<dbReference type="GO" id="GO:0032300">
    <property type="term" value="C:mismatch repair complex"/>
    <property type="evidence" value="ECO:0007669"/>
    <property type="project" value="InterPro"/>
</dbReference>
<dbReference type="OrthoDB" id="9763467at2"/>
<dbReference type="Gene3D" id="3.30.1540.20">
    <property type="entry name" value="MutL, C-terminal domain, dimerisation subdomain"/>
    <property type="match status" value="1"/>
</dbReference>
<dbReference type="InterPro" id="IPR014762">
    <property type="entry name" value="DNA_mismatch_repair_CS"/>
</dbReference>
<dbReference type="GO" id="GO:0140664">
    <property type="term" value="F:ATP-dependent DNA damage sensor activity"/>
    <property type="evidence" value="ECO:0007669"/>
    <property type="project" value="InterPro"/>
</dbReference>
<dbReference type="Gene3D" id="3.30.230.10">
    <property type="match status" value="1"/>
</dbReference>
<dbReference type="PROSITE" id="PS00058">
    <property type="entry name" value="DNA_MISMATCH_REPAIR_1"/>
    <property type="match status" value="1"/>
</dbReference>
<evidence type="ECO:0000256" key="6">
    <source>
        <dbReference type="SAM" id="MobiDB-lite"/>
    </source>
</evidence>
<dbReference type="GO" id="GO:0016887">
    <property type="term" value="F:ATP hydrolysis activity"/>
    <property type="evidence" value="ECO:0007669"/>
    <property type="project" value="InterPro"/>
</dbReference>
<evidence type="ECO:0000256" key="1">
    <source>
        <dbReference type="ARBA" id="ARBA00006082"/>
    </source>
</evidence>
<reference evidence="10" key="1">
    <citation type="submission" date="2016-10" db="EMBL/GenBank/DDBJ databases">
        <authorList>
            <person name="Varghese N."/>
            <person name="Submissions S."/>
        </authorList>
    </citation>
    <scope>NUCLEOTIDE SEQUENCE [LARGE SCALE GENOMIC DNA]</scope>
    <source>
        <strain evidence="10">DSM 26894</strain>
    </source>
</reference>
<evidence type="ECO:0000313" key="10">
    <source>
        <dbReference type="Proteomes" id="UP000199392"/>
    </source>
</evidence>
<dbReference type="EMBL" id="FOZW01000010">
    <property type="protein sequence ID" value="SFT10671.1"/>
    <property type="molecule type" value="Genomic_DNA"/>
</dbReference>
<dbReference type="RefSeq" id="WP_092427710.1">
    <property type="nucleotide sequence ID" value="NZ_FNCL01000010.1"/>
</dbReference>
<comment type="function">
    <text evidence="5">This protein is involved in the repair of mismatches in DNA. It is required for dam-dependent methyl-directed DNA mismatch repair. May act as a 'molecular matchmaker', a protein that promotes the formation of a stable complex between two or more DNA-binding proteins in an ATP-dependent manner without itself being part of a final effector complex.</text>
</comment>
<dbReference type="Pfam" id="PF01119">
    <property type="entry name" value="DNA_mis_repair"/>
    <property type="match status" value="1"/>
</dbReference>
<dbReference type="GO" id="GO:0006298">
    <property type="term" value="P:mismatch repair"/>
    <property type="evidence" value="ECO:0007669"/>
    <property type="project" value="UniProtKB-UniRule"/>
</dbReference>
<dbReference type="Proteomes" id="UP000199392">
    <property type="component" value="Unassembled WGS sequence"/>
</dbReference>
<dbReference type="SUPFAM" id="SSF54211">
    <property type="entry name" value="Ribosomal protein S5 domain 2-like"/>
    <property type="match status" value="1"/>
</dbReference>
<dbReference type="NCBIfam" id="TIGR00585">
    <property type="entry name" value="mutl"/>
    <property type="match status" value="1"/>
</dbReference>
<dbReference type="AlphaFoldDB" id="A0A1I6VAE7"/>
<evidence type="ECO:0000256" key="3">
    <source>
        <dbReference type="ARBA" id="ARBA00022763"/>
    </source>
</evidence>